<protein>
    <recommendedName>
        <fullName evidence="15">BZIP domain-containing protein</fullName>
    </recommendedName>
</protein>
<evidence type="ECO:0000256" key="13">
    <source>
        <dbReference type="ARBA" id="ARBA00023242"/>
    </source>
</evidence>
<accession>A0A3M6T7D3</accession>
<dbReference type="PROSITE" id="PS00036">
    <property type="entry name" value="BZIP_BASIC"/>
    <property type="match status" value="1"/>
</dbReference>
<dbReference type="CDD" id="cd14689">
    <property type="entry name" value="bZIP_CREB3"/>
    <property type="match status" value="1"/>
</dbReference>
<evidence type="ECO:0000256" key="6">
    <source>
        <dbReference type="ARBA" id="ARBA00022989"/>
    </source>
</evidence>
<dbReference type="PANTHER" id="PTHR45996">
    <property type="entry name" value="AGAP001464-PB"/>
    <property type="match status" value="1"/>
</dbReference>
<keyword evidence="12" id="KW-0325">Glycoprotein</keyword>
<dbReference type="PROSITE" id="PS50217">
    <property type="entry name" value="BZIP"/>
    <property type="match status" value="1"/>
</dbReference>
<evidence type="ECO:0000256" key="10">
    <source>
        <dbReference type="ARBA" id="ARBA00023159"/>
    </source>
</evidence>
<comment type="subcellular location">
    <subcellularLocation>
        <location evidence="1">Endoplasmic reticulum membrane</location>
        <topology evidence="1">Single-pass type II membrane protein</topology>
    </subcellularLocation>
</comment>
<feature type="coiled-coil region" evidence="14">
    <location>
        <begin position="243"/>
        <end position="270"/>
    </location>
</feature>
<comment type="caution">
    <text evidence="16">The sequence shown here is derived from an EMBL/GenBank/DDBJ whole genome shotgun (WGS) entry which is preliminary data.</text>
</comment>
<dbReference type="SMART" id="SM00338">
    <property type="entry name" value="BRLZ"/>
    <property type="match status" value="1"/>
</dbReference>
<keyword evidence="14" id="KW-0175">Coiled coil</keyword>
<evidence type="ECO:0000256" key="8">
    <source>
        <dbReference type="ARBA" id="ARBA00023125"/>
    </source>
</evidence>
<organism evidence="16 17">
    <name type="scientific">Pocillopora damicornis</name>
    <name type="common">Cauliflower coral</name>
    <name type="synonym">Millepora damicornis</name>
    <dbReference type="NCBI Taxonomy" id="46731"/>
    <lineage>
        <taxon>Eukaryota</taxon>
        <taxon>Metazoa</taxon>
        <taxon>Cnidaria</taxon>
        <taxon>Anthozoa</taxon>
        <taxon>Hexacorallia</taxon>
        <taxon>Scleractinia</taxon>
        <taxon>Astrocoeniina</taxon>
        <taxon>Pocilloporidae</taxon>
        <taxon>Pocillopora</taxon>
    </lineage>
</organism>
<comment type="similarity">
    <text evidence="2">Belongs to the bZIP family. ATF subfamily.</text>
</comment>
<evidence type="ECO:0000256" key="4">
    <source>
        <dbReference type="ARBA" id="ARBA00022824"/>
    </source>
</evidence>
<evidence type="ECO:0000256" key="3">
    <source>
        <dbReference type="ARBA" id="ARBA00022692"/>
    </source>
</evidence>
<dbReference type="GO" id="GO:0000978">
    <property type="term" value="F:RNA polymerase II cis-regulatory region sequence-specific DNA binding"/>
    <property type="evidence" value="ECO:0007669"/>
    <property type="project" value="TreeGrafter"/>
</dbReference>
<evidence type="ECO:0000256" key="5">
    <source>
        <dbReference type="ARBA" id="ARBA00022968"/>
    </source>
</evidence>
<keyword evidence="3" id="KW-0812">Transmembrane</keyword>
<evidence type="ECO:0000256" key="12">
    <source>
        <dbReference type="ARBA" id="ARBA00023180"/>
    </source>
</evidence>
<keyword evidence="17" id="KW-1185">Reference proteome</keyword>
<dbReference type="GO" id="GO:0005634">
    <property type="term" value="C:nucleus"/>
    <property type="evidence" value="ECO:0007669"/>
    <property type="project" value="TreeGrafter"/>
</dbReference>
<keyword evidence="11" id="KW-0804">Transcription</keyword>
<gene>
    <name evidence="16" type="ORF">pdam_00011407</name>
</gene>
<keyword evidence="10" id="KW-0010">Activator</keyword>
<dbReference type="GO" id="GO:0000981">
    <property type="term" value="F:DNA-binding transcription factor activity, RNA polymerase II-specific"/>
    <property type="evidence" value="ECO:0007669"/>
    <property type="project" value="TreeGrafter"/>
</dbReference>
<sequence>MVVTAPPSPVSLDHLYAKKDLDPQEDVFLSSPDFLDSWAQSDFAINTDGGLLDIGLLFGGEFPDLGDLSPPHCESSSSDSYMTPSPNTVDDELLDILSSTSTSPGLPQNSEDVAIDLGWNVELPDLEGNIDASESATNETCLSTTVESSTVSVSQSIVSLCTSSASRVCKSKPLVLTSEEKKLLEIEGVTLPTDMPLTKAEEKVLKKVRRKIKNKQSAQESRRKKKDYIDGLEERVKACTELNHNLSMKVNSLEKQNKSLLDQLKELQALVASTHPTKAQAGTCLMVLFLAFGLVLFPINNAPGEQKEAVAKYAPAIVRSRTLLQVKDEYTDEVPEVVQFNLNSTDYLKAATPPISQNAPKSLGEVMVEVSDIDRSQADKVKPQKR</sequence>
<dbReference type="FunFam" id="1.20.5.170:FF:000042">
    <property type="entry name" value="Cyclic AMP-responsive element-binding protein 3-like protein 3"/>
    <property type="match status" value="1"/>
</dbReference>
<feature type="domain" description="BZIP" evidence="15">
    <location>
        <begin position="204"/>
        <end position="267"/>
    </location>
</feature>
<reference evidence="16 17" key="1">
    <citation type="journal article" date="2018" name="Sci. Rep.">
        <title>Comparative analysis of the Pocillopora damicornis genome highlights role of immune system in coral evolution.</title>
        <authorList>
            <person name="Cunning R."/>
            <person name="Bay R.A."/>
            <person name="Gillette P."/>
            <person name="Baker A.C."/>
            <person name="Traylor-Knowles N."/>
        </authorList>
    </citation>
    <scope>NUCLEOTIDE SEQUENCE [LARGE SCALE GENOMIC DNA]</scope>
    <source>
        <strain evidence="16">RSMAS</strain>
        <tissue evidence="16">Whole animal</tissue>
    </source>
</reference>
<evidence type="ECO:0000256" key="11">
    <source>
        <dbReference type="ARBA" id="ARBA00023163"/>
    </source>
</evidence>
<dbReference type="SUPFAM" id="SSF57959">
    <property type="entry name" value="Leucine zipper domain"/>
    <property type="match status" value="1"/>
</dbReference>
<dbReference type="Pfam" id="PF00170">
    <property type="entry name" value="bZIP_1"/>
    <property type="match status" value="1"/>
</dbReference>
<dbReference type="Proteomes" id="UP000275408">
    <property type="component" value="Unassembled WGS sequence"/>
</dbReference>
<dbReference type="Gene3D" id="1.20.5.170">
    <property type="match status" value="1"/>
</dbReference>
<evidence type="ECO:0000259" key="15">
    <source>
        <dbReference type="PROSITE" id="PS50217"/>
    </source>
</evidence>
<keyword evidence="9" id="KW-0472">Membrane</keyword>
<dbReference type="InterPro" id="IPR051381">
    <property type="entry name" value="CREB_ATF_subfamily"/>
</dbReference>
<keyword evidence="5" id="KW-0735">Signal-anchor</keyword>
<evidence type="ECO:0000256" key="9">
    <source>
        <dbReference type="ARBA" id="ARBA00023136"/>
    </source>
</evidence>
<keyword evidence="8" id="KW-0238">DNA-binding</keyword>
<dbReference type="InterPro" id="IPR046347">
    <property type="entry name" value="bZIP_sf"/>
</dbReference>
<proteinExistence type="inferred from homology"/>
<dbReference type="EMBL" id="RCHS01004177">
    <property type="protein sequence ID" value="RMX37223.1"/>
    <property type="molecule type" value="Genomic_DNA"/>
</dbReference>
<evidence type="ECO:0000256" key="14">
    <source>
        <dbReference type="SAM" id="Coils"/>
    </source>
</evidence>
<keyword evidence="13" id="KW-0539">Nucleus</keyword>
<keyword evidence="6" id="KW-1133">Transmembrane helix</keyword>
<name>A0A3M6T7D3_POCDA</name>
<dbReference type="InterPro" id="IPR004827">
    <property type="entry name" value="bZIP"/>
</dbReference>
<evidence type="ECO:0000256" key="1">
    <source>
        <dbReference type="ARBA" id="ARBA00004648"/>
    </source>
</evidence>
<evidence type="ECO:0000313" key="16">
    <source>
        <dbReference type="EMBL" id="RMX37223.1"/>
    </source>
</evidence>
<evidence type="ECO:0000256" key="2">
    <source>
        <dbReference type="ARBA" id="ARBA00009050"/>
    </source>
</evidence>
<evidence type="ECO:0000256" key="7">
    <source>
        <dbReference type="ARBA" id="ARBA00023015"/>
    </source>
</evidence>
<dbReference type="PANTHER" id="PTHR45996:SF3">
    <property type="entry name" value="CREB-H TRANSCRIPTION FACTOR HOMOLOG LET-607"/>
    <property type="match status" value="1"/>
</dbReference>
<keyword evidence="7" id="KW-0805">Transcription regulation</keyword>
<evidence type="ECO:0000313" key="17">
    <source>
        <dbReference type="Proteomes" id="UP000275408"/>
    </source>
</evidence>
<dbReference type="OMA" id="TPMRTER"/>
<dbReference type="STRING" id="46731.A0A3M6T7D3"/>
<keyword evidence="4" id="KW-0256">Endoplasmic reticulum</keyword>
<dbReference type="OrthoDB" id="674948at2759"/>
<dbReference type="AlphaFoldDB" id="A0A3M6T7D3"/>
<dbReference type="GO" id="GO:0005789">
    <property type="term" value="C:endoplasmic reticulum membrane"/>
    <property type="evidence" value="ECO:0007669"/>
    <property type="project" value="UniProtKB-SubCell"/>
</dbReference>